<evidence type="ECO:0000256" key="2">
    <source>
        <dbReference type="ARBA" id="ARBA00023110"/>
    </source>
</evidence>
<evidence type="ECO:0000256" key="3">
    <source>
        <dbReference type="ARBA" id="ARBA00023235"/>
    </source>
</evidence>
<keyword evidence="3 4" id="KW-0413">Isomerase</keyword>
<dbReference type="PANTHER" id="PTHR45779">
    <property type="entry name" value="PEPTIDYLPROLYL ISOMERASE"/>
    <property type="match status" value="1"/>
</dbReference>
<evidence type="ECO:0000313" key="8">
    <source>
        <dbReference type="EMBL" id="EKU95002.1"/>
    </source>
</evidence>
<dbReference type="Pfam" id="PF00254">
    <property type="entry name" value="FKBP_C"/>
    <property type="match status" value="1"/>
</dbReference>
<keyword evidence="9" id="KW-1185">Reference proteome</keyword>
<dbReference type="EC" id="5.2.1.8" evidence="5"/>
<dbReference type="STRING" id="202789.GCA_001457435_00974"/>
<comment type="catalytic activity">
    <reaction evidence="1 4 5">
        <text>[protein]-peptidylproline (omega=180) = [protein]-peptidylproline (omega=0)</text>
        <dbReference type="Rhea" id="RHEA:16237"/>
        <dbReference type="Rhea" id="RHEA-COMP:10747"/>
        <dbReference type="Rhea" id="RHEA-COMP:10748"/>
        <dbReference type="ChEBI" id="CHEBI:83833"/>
        <dbReference type="ChEBI" id="CHEBI:83834"/>
        <dbReference type="EC" id="5.2.1.8"/>
    </reaction>
</comment>
<dbReference type="InterPro" id="IPR044609">
    <property type="entry name" value="FKBP2/11"/>
</dbReference>
<dbReference type="AlphaFoldDB" id="K9EVK2"/>
<feature type="region of interest" description="Disordered" evidence="6">
    <location>
        <begin position="1"/>
        <end position="25"/>
    </location>
</feature>
<evidence type="ECO:0000313" key="9">
    <source>
        <dbReference type="Proteomes" id="UP000009888"/>
    </source>
</evidence>
<evidence type="ECO:0000259" key="7">
    <source>
        <dbReference type="PROSITE" id="PS50059"/>
    </source>
</evidence>
<proteinExistence type="inferred from homology"/>
<dbReference type="InterPro" id="IPR046357">
    <property type="entry name" value="PPIase_dom_sf"/>
</dbReference>
<accession>K9EVK2</accession>
<reference evidence="8 9" key="1">
    <citation type="submission" date="2012-09" db="EMBL/GenBank/DDBJ databases">
        <title>The Genome Sequence of Actinobaculum massiliae ACS-171-V-COL2.</title>
        <authorList>
            <consortium name="The Broad Institute Genome Sequencing Platform"/>
            <person name="Earl A."/>
            <person name="Ward D."/>
            <person name="Feldgarden M."/>
            <person name="Gevers D."/>
            <person name="Saerens B."/>
            <person name="Vaneechoutte M."/>
            <person name="Walker B."/>
            <person name="Young S.K."/>
            <person name="Zeng Q."/>
            <person name="Gargeya S."/>
            <person name="Fitzgerald M."/>
            <person name="Haas B."/>
            <person name="Abouelleil A."/>
            <person name="Alvarado L."/>
            <person name="Arachchi H.M."/>
            <person name="Berlin A."/>
            <person name="Chapman S.B."/>
            <person name="Goldberg J."/>
            <person name="Griggs A."/>
            <person name="Gujja S."/>
            <person name="Hansen M."/>
            <person name="Howarth C."/>
            <person name="Imamovic A."/>
            <person name="Larimer J."/>
            <person name="McCowen C."/>
            <person name="Montmayeur A."/>
            <person name="Murphy C."/>
            <person name="Neiman D."/>
            <person name="Pearson M."/>
            <person name="Priest M."/>
            <person name="Roberts A."/>
            <person name="Saif S."/>
            <person name="Shea T."/>
            <person name="Sisk P."/>
            <person name="Sykes S."/>
            <person name="Wortman J."/>
            <person name="Nusbaum C."/>
            <person name="Birren B."/>
        </authorList>
    </citation>
    <scope>NUCLEOTIDE SEQUENCE [LARGE SCALE GENOMIC DNA]</scope>
    <source>
        <strain evidence="9">ACS-171-V-Col2</strain>
    </source>
</reference>
<name>K9EVK2_9ACTO</name>
<dbReference type="RefSeq" id="WP_007001346.1">
    <property type="nucleotide sequence ID" value="NZ_JH992955.1"/>
</dbReference>
<dbReference type="PROSITE" id="PS50059">
    <property type="entry name" value="FKBP_PPIASE"/>
    <property type="match status" value="1"/>
</dbReference>
<dbReference type="PATRIC" id="fig|883066.3.peg.1199"/>
<comment type="similarity">
    <text evidence="5">Belongs to the FKBP-type PPIase family.</text>
</comment>
<dbReference type="InterPro" id="IPR001179">
    <property type="entry name" value="PPIase_FKBP_dom"/>
</dbReference>
<gene>
    <name evidence="8" type="ORF">HMPREF9233_01140</name>
</gene>
<dbReference type="HOGENOM" id="CLU_013615_12_0_11"/>
<dbReference type="Proteomes" id="UP000009888">
    <property type="component" value="Unassembled WGS sequence"/>
</dbReference>
<dbReference type="PANTHER" id="PTHR45779:SF7">
    <property type="entry name" value="PEPTIDYLPROLYL ISOMERASE"/>
    <property type="match status" value="1"/>
</dbReference>
<evidence type="ECO:0000256" key="6">
    <source>
        <dbReference type="SAM" id="MobiDB-lite"/>
    </source>
</evidence>
<dbReference type="EMBL" id="AGWL01000006">
    <property type="protein sequence ID" value="EKU95002.1"/>
    <property type="molecule type" value="Genomic_DNA"/>
</dbReference>
<dbReference type="SUPFAM" id="SSF54534">
    <property type="entry name" value="FKBP-like"/>
    <property type="match status" value="1"/>
</dbReference>
<evidence type="ECO:0000256" key="5">
    <source>
        <dbReference type="RuleBase" id="RU003915"/>
    </source>
</evidence>
<keyword evidence="2 4" id="KW-0697">Rotamase</keyword>
<evidence type="ECO:0000256" key="4">
    <source>
        <dbReference type="PROSITE-ProRule" id="PRU00277"/>
    </source>
</evidence>
<sequence length="135" mass="14222">MAEKNMPAVSGGFGEKPELSWPEGEAPSGLVVETLSEGTGPMIRPGSQIEVDYHGEIWGGKVFDSSFDRGQPAVFAIGVGQVIAGWDRAIVGKNVGSRLLLSIPPAMGYGKRGIPQAGIGGDDTLVFVVDIHRQF</sequence>
<protein>
    <recommendedName>
        <fullName evidence="5">Peptidyl-prolyl cis-trans isomerase</fullName>
        <ecNumber evidence="5">5.2.1.8</ecNumber>
    </recommendedName>
</protein>
<comment type="caution">
    <text evidence="8">The sequence shown here is derived from an EMBL/GenBank/DDBJ whole genome shotgun (WGS) entry which is preliminary data.</text>
</comment>
<evidence type="ECO:0000256" key="1">
    <source>
        <dbReference type="ARBA" id="ARBA00000971"/>
    </source>
</evidence>
<organism evidence="8 9">
    <name type="scientific">Actinobaculum massiliense ACS-171-V-Col2</name>
    <dbReference type="NCBI Taxonomy" id="883066"/>
    <lineage>
        <taxon>Bacteria</taxon>
        <taxon>Bacillati</taxon>
        <taxon>Actinomycetota</taxon>
        <taxon>Actinomycetes</taxon>
        <taxon>Actinomycetales</taxon>
        <taxon>Actinomycetaceae</taxon>
        <taxon>Actinobaculum</taxon>
    </lineage>
</organism>
<dbReference type="eggNOG" id="COG0545">
    <property type="taxonomic scope" value="Bacteria"/>
</dbReference>
<feature type="domain" description="PPIase FKBP-type" evidence="7">
    <location>
        <begin position="46"/>
        <end position="131"/>
    </location>
</feature>
<dbReference type="Gene3D" id="3.10.50.40">
    <property type="match status" value="1"/>
</dbReference>
<dbReference type="GO" id="GO:0003755">
    <property type="term" value="F:peptidyl-prolyl cis-trans isomerase activity"/>
    <property type="evidence" value="ECO:0007669"/>
    <property type="project" value="UniProtKB-UniRule"/>
</dbReference>